<feature type="region of interest" description="Disordered" evidence="1">
    <location>
        <begin position="1"/>
        <end position="33"/>
    </location>
</feature>
<evidence type="ECO:0000256" key="1">
    <source>
        <dbReference type="SAM" id="MobiDB-lite"/>
    </source>
</evidence>
<dbReference type="OrthoDB" id="5144711at2759"/>
<keyword evidence="3" id="KW-1185">Reference proteome</keyword>
<reference evidence="2" key="1">
    <citation type="submission" date="2021-10" db="EMBL/GenBank/DDBJ databases">
        <authorList>
            <person name="Piombo E."/>
        </authorList>
    </citation>
    <scope>NUCLEOTIDE SEQUENCE</scope>
</reference>
<accession>A0A9N9W2Y4</accession>
<gene>
    <name evidence="2" type="ORF">CSOL1703_00010991</name>
</gene>
<evidence type="ECO:0000313" key="2">
    <source>
        <dbReference type="EMBL" id="CAH0045245.1"/>
    </source>
</evidence>
<feature type="compositionally biased region" description="Low complexity" evidence="1">
    <location>
        <begin position="17"/>
        <end position="31"/>
    </location>
</feature>
<sequence length="222" mass="24942">MAATEPAPSYLDEKPVAPDADLAPASASTSTKSRAESLAKKGEMLWEKIQETASAFVYLQASLSGRAKCRAGEDCLHFEPDMKQTNKIKDEYRICVYGTNLFPYGNGVLSKYYYHVPCFRSMISQQDLFDSGKFRLSDGKWGLMVRKWYEHQGCVDVDKISAYVRACKAHIAELEKGETQKVFHPGMYPTLGDYTLDAASQELEHILSHDDCMEVQAMVENN</sequence>
<organism evidence="2 3">
    <name type="scientific">Clonostachys solani</name>
    <dbReference type="NCBI Taxonomy" id="160281"/>
    <lineage>
        <taxon>Eukaryota</taxon>
        <taxon>Fungi</taxon>
        <taxon>Dikarya</taxon>
        <taxon>Ascomycota</taxon>
        <taxon>Pezizomycotina</taxon>
        <taxon>Sordariomycetes</taxon>
        <taxon>Hypocreomycetidae</taxon>
        <taxon>Hypocreales</taxon>
        <taxon>Bionectriaceae</taxon>
        <taxon>Clonostachys</taxon>
    </lineage>
</organism>
<name>A0A9N9W2Y4_9HYPO</name>
<proteinExistence type="predicted"/>
<dbReference type="EMBL" id="CABFOC020000011">
    <property type="protein sequence ID" value="CAH0045245.1"/>
    <property type="molecule type" value="Genomic_DNA"/>
</dbReference>
<dbReference type="Proteomes" id="UP000775872">
    <property type="component" value="Unassembled WGS sequence"/>
</dbReference>
<protein>
    <submittedName>
        <fullName evidence="2">Uncharacterized protein</fullName>
    </submittedName>
</protein>
<comment type="caution">
    <text evidence="2">The sequence shown here is derived from an EMBL/GenBank/DDBJ whole genome shotgun (WGS) entry which is preliminary data.</text>
</comment>
<dbReference type="AlphaFoldDB" id="A0A9N9W2Y4"/>
<evidence type="ECO:0000313" key="3">
    <source>
        <dbReference type="Proteomes" id="UP000775872"/>
    </source>
</evidence>